<feature type="region of interest" description="Disordered" evidence="1">
    <location>
        <begin position="167"/>
        <end position="201"/>
    </location>
</feature>
<evidence type="ECO:0000313" key="3">
    <source>
        <dbReference type="Proteomes" id="UP001178461"/>
    </source>
</evidence>
<feature type="region of interest" description="Disordered" evidence="1">
    <location>
        <begin position="59"/>
        <end position="79"/>
    </location>
</feature>
<sequence length="851" mass="95323">MGPRKPAPVGVPSASHLQPDKSDGRAPQSTMQLQFSRDAPALPENLAVRYSNPRPIIIEKLAQPEARRDPGAGDGLSSQGSMAFSIVSEEKLNLAVQLARRDMKRRHLEEQVRQHFSKGEKGPLATSLQGKKSGSVVAKSHLNFGRQPGCCPKVETTSSGAKVYLYTPSRVKSDPSVSDSPPTRDPGPGPPPAFKREEDRSTLEVRRLQKELQNYIQKIDELVRRERSEEILDPDEERRVQIRRQEQAVRSARMLYVLQQQVKEIEDDLEKLSPRKIKHTKKSRAMARLAAAHRGAVRALQVFASRFADQPEEQPVPAHCKELGHLIRQLSLCSARLETDSSSLPDRVVDLLLQIEDLDSLLSKKESPKKGGPKGSLSMSQAASVMDTNRWLKREKKAAASEPRKPPVARRLLPDEHEGPDGLLVPHNRSSPCDMAALEGLPPPEREVVGQAKWEALGHVKTRPGPEVGRPPRKRGVLLPTRPQGNRPPTRAKSMQLHQAKQARFQEPTIAFRLKETKPPTRDSRVPWVPPSLSSPLASPQRHSEKSPRGREPRPGRAAEVEEKSQAAPEKEMLRDDGASAAQIAETVERAVRERLEPLLANAQKVNRSLERNICQKELPCQDFGKAPVGLPRPGLEDFAELQREEIETLSSPSDLEAMLQRMEEIERSQEAVRRRYHQIVYSDAEFWGRQERWERENAEAGQEPGTPHPIQITRRESHPEPQVDIVLERPLDTNAAEEEEESAGMEELLEPRNGTLPPSSLHPRRKEAGVFLSVPKNMLQSIHDYSARYNQHLRCISHEAVGSFNPWRIAESLAEELTEEALADVATELQGLCEDYAEAVFTSEFLEAAE</sequence>
<proteinExistence type="predicted"/>
<feature type="compositionally biased region" description="Basic and acidic residues" evidence="1">
    <location>
        <begin position="542"/>
        <end position="578"/>
    </location>
</feature>
<feature type="region of interest" description="Disordered" evidence="1">
    <location>
        <begin position="1"/>
        <end position="47"/>
    </location>
</feature>
<feature type="region of interest" description="Disordered" evidence="1">
    <location>
        <begin position="364"/>
        <end position="426"/>
    </location>
</feature>
<dbReference type="GO" id="GO:0071539">
    <property type="term" value="P:protein localization to centrosome"/>
    <property type="evidence" value="ECO:0007669"/>
    <property type="project" value="TreeGrafter"/>
</dbReference>
<keyword evidence="3" id="KW-1185">Reference proteome</keyword>
<feature type="compositionally biased region" description="Low complexity" evidence="1">
    <location>
        <begin position="168"/>
        <end position="181"/>
    </location>
</feature>
<feature type="compositionally biased region" description="Low complexity" evidence="1">
    <location>
        <begin position="531"/>
        <end position="540"/>
    </location>
</feature>
<dbReference type="EMBL" id="OX395141">
    <property type="protein sequence ID" value="CAI5795159.1"/>
    <property type="molecule type" value="Genomic_DNA"/>
</dbReference>
<dbReference type="PANTHER" id="PTHR15732:SF4">
    <property type="entry name" value="PROTEIN MOONRAKER"/>
    <property type="match status" value="1"/>
</dbReference>
<dbReference type="PANTHER" id="PTHR15732">
    <property type="entry name" value="PROTEIN MOONRAKER"/>
    <property type="match status" value="1"/>
</dbReference>
<feature type="compositionally biased region" description="Acidic residues" evidence="1">
    <location>
        <begin position="736"/>
        <end position="749"/>
    </location>
</feature>
<dbReference type="AlphaFoldDB" id="A0AA35PP11"/>
<dbReference type="GO" id="GO:0007099">
    <property type="term" value="P:centriole replication"/>
    <property type="evidence" value="ECO:0007669"/>
    <property type="project" value="InterPro"/>
</dbReference>
<dbReference type="Pfam" id="PF15718">
    <property type="entry name" value="MNR"/>
    <property type="match status" value="3"/>
</dbReference>
<organism evidence="2 3">
    <name type="scientific">Podarcis lilfordi</name>
    <name type="common">Lilford's wall lizard</name>
    <dbReference type="NCBI Taxonomy" id="74358"/>
    <lineage>
        <taxon>Eukaryota</taxon>
        <taxon>Metazoa</taxon>
        <taxon>Chordata</taxon>
        <taxon>Craniata</taxon>
        <taxon>Vertebrata</taxon>
        <taxon>Euteleostomi</taxon>
        <taxon>Lepidosauria</taxon>
        <taxon>Squamata</taxon>
        <taxon>Bifurcata</taxon>
        <taxon>Unidentata</taxon>
        <taxon>Episquamata</taxon>
        <taxon>Laterata</taxon>
        <taxon>Lacertibaenia</taxon>
        <taxon>Lacertidae</taxon>
        <taxon>Podarcis</taxon>
    </lineage>
</organism>
<feature type="compositionally biased region" description="Pro residues" evidence="1">
    <location>
        <begin position="183"/>
        <end position="193"/>
    </location>
</feature>
<feature type="region of interest" description="Disordered" evidence="1">
    <location>
        <begin position="109"/>
        <end position="133"/>
    </location>
</feature>
<gene>
    <name evidence="2" type="ORF">PODLI_1B041716</name>
</gene>
<accession>A0AA35PP11</accession>
<dbReference type="InterPro" id="IPR031447">
    <property type="entry name" value="MNR"/>
</dbReference>
<feature type="region of interest" description="Disordered" evidence="1">
    <location>
        <begin position="732"/>
        <end position="764"/>
    </location>
</feature>
<evidence type="ECO:0000256" key="1">
    <source>
        <dbReference type="SAM" id="MobiDB-lite"/>
    </source>
</evidence>
<protein>
    <submittedName>
        <fullName evidence="2">Protein moonraker isoform X1</fullName>
    </submittedName>
</protein>
<dbReference type="GO" id="GO:0034451">
    <property type="term" value="C:centriolar satellite"/>
    <property type="evidence" value="ECO:0007669"/>
    <property type="project" value="TreeGrafter"/>
</dbReference>
<reference evidence="2" key="1">
    <citation type="submission" date="2022-12" db="EMBL/GenBank/DDBJ databases">
        <authorList>
            <person name="Alioto T."/>
            <person name="Alioto T."/>
            <person name="Gomez Garrido J."/>
        </authorList>
    </citation>
    <scope>NUCLEOTIDE SEQUENCE</scope>
</reference>
<dbReference type="Proteomes" id="UP001178461">
    <property type="component" value="Chromosome 15"/>
</dbReference>
<feature type="compositionally biased region" description="Basic and acidic residues" evidence="1">
    <location>
        <begin position="513"/>
        <end position="525"/>
    </location>
</feature>
<evidence type="ECO:0000313" key="2">
    <source>
        <dbReference type="EMBL" id="CAI5795159.1"/>
    </source>
</evidence>
<feature type="compositionally biased region" description="Basic and acidic residues" evidence="1">
    <location>
        <begin position="109"/>
        <end position="121"/>
    </location>
</feature>
<feature type="region of interest" description="Disordered" evidence="1">
    <location>
        <begin position="458"/>
        <end position="579"/>
    </location>
</feature>
<name>A0AA35PP11_9SAUR</name>